<gene>
    <name evidence="14" type="ordered locus">Desmu_0563</name>
</gene>
<evidence type="ECO:0000259" key="13">
    <source>
        <dbReference type="PROSITE" id="PS51384"/>
    </source>
</evidence>
<dbReference type="InterPro" id="IPR017927">
    <property type="entry name" value="FAD-bd_FR_type"/>
</dbReference>
<reference evidence="15" key="1">
    <citation type="submission" date="2010-11" db="EMBL/GenBank/DDBJ databases">
        <title>The complete genome of Desulfurococcus mucosus DSM 2162.</title>
        <authorList>
            <consortium name="US DOE Joint Genome Institute (JGI-PGF)"/>
            <person name="Lucas S."/>
            <person name="Copeland A."/>
            <person name="Lapidus A."/>
            <person name="Bruce D."/>
            <person name="Goodwin L."/>
            <person name="Pitluck S."/>
            <person name="Kyrpides N."/>
            <person name="Mavromatis K."/>
            <person name="Pagani I."/>
            <person name="Ivanova N."/>
            <person name="Ovchinnikova G."/>
            <person name="Chertkov O."/>
            <person name="Held B."/>
            <person name="Brettin T."/>
            <person name="Detter J.C."/>
            <person name="Tapia R."/>
            <person name="Han C."/>
            <person name="Land M."/>
            <person name="Hauser L."/>
            <person name="Markowitz V."/>
            <person name="Cheng J.-F."/>
            <person name="Hugenholtz P."/>
            <person name="Woyke T."/>
            <person name="Wu D."/>
            <person name="Wirth R."/>
            <person name="Bilek Y."/>
            <person name="Hader T."/>
            <person name="Klenk H.-P."/>
            <person name="Eisen J.A."/>
        </authorList>
    </citation>
    <scope>NUCLEOTIDE SEQUENCE [LARGE SCALE GENOMIC DNA]</scope>
    <source>
        <strain evidence="15">ATCC 35584 / DSM 2162 / JCM 9187 / O7/1</strain>
    </source>
</reference>
<evidence type="ECO:0000256" key="5">
    <source>
        <dbReference type="ARBA" id="ARBA00022723"/>
    </source>
</evidence>
<evidence type="ECO:0000256" key="7">
    <source>
        <dbReference type="ARBA" id="ARBA00022982"/>
    </source>
</evidence>
<organism evidence="14 15">
    <name type="scientific">Desulfurococcus mucosus (strain ATCC 35584 / DSM 2162 / JCM 9187 / O7/1)</name>
    <dbReference type="NCBI Taxonomy" id="765177"/>
    <lineage>
        <taxon>Archaea</taxon>
        <taxon>Thermoproteota</taxon>
        <taxon>Thermoprotei</taxon>
        <taxon>Desulfurococcales</taxon>
        <taxon>Desulfurococcaceae</taxon>
        <taxon>Desulfurococcus</taxon>
    </lineage>
</organism>
<keyword evidence="7" id="KW-0249">Electron transport</keyword>
<sequence length="255" mass="27497">MYTPAKVVSTERLSSSMYMKKVKLLDGDTVEPKPFQFILIWVPGVDLLPMSVAGFTSGEITLVVRERGEGTRKLLHYDGFLGVSGFHGKGFEPWGYRRILFVAGGSGIAPFFHLAEKAWEKDIVVDVVWGVREAGELFNPARLLGKPRGDVYVATEDCRVGYCGRASHLASRLVAGNPGKWDAVIASGPIGLLREACGSLGGFLDVYVNLEAYVKCGVGACGSCVLKPHGLLLCRHGPVFKCSEVEEFLKGGTGA</sequence>
<dbReference type="Gene3D" id="2.10.240.10">
    <property type="entry name" value="Dihydroorotate dehydrogenase, electron transfer subunit"/>
    <property type="match status" value="1"/>
</dbReference>
<dbReference type="STRING" id="765177.Desmu_0563"/>
<comment type="cofactor">
    <cofactor evidence="10">
        <name>[2Fe-2S] cluster</name>
        <dbReference type="ChEBI" id="CHEBI:190135"/>
    </cofactor>
</comment>
<name>E8R8P6_DESM0</name>
<dbReference type="Gene3D" id="3.40.50.80">
    <property type="entry name" value="Nucleotide-binding domain of ferredoxin-NADP reductase (FNR) module"/>
    <property type="match status" value="1"/>
</dbReference>
<dbReference type="InterPro" id="IPR039261">
    <property type="entry name" value="FNR_nucleotide-bd"/>
</dbReference>
<feature type="domain" description="FAD-binding FR-type" evidence="13">
    <location>
        <begin position="1"/>
        <end position="115"/>
    </location>
</feature>
<feature type="binding site" evidence="12">
    <location>
        <position position="216"/>
    </location>
    <ligand>
        <name>[2Fe-2S] cluster</name>
        <dbReference type="ChEBI" id="CHEBI:190135"/>
    </ligand>
</feature>
<evidence type="ECO:0000256" key="12">
    <source>
        <dbReference type="PIRSR" id="PIRSR006816-2"/>
    </source>
</evidence>
<proteinExistence type="inferred from homology"/>
<feature type="binding site" evidence="12">
    <location>
        <position position="224"/>
    </location>
    <ligand>
        <name>[2Fe-2S] cluster</name>
        <dbReference type="ChEBI" id="CHEBI:190135"/>
    </ligand>
</feature>
<dbReference type="InterPro" id="IPR037117">
    <property type="entry name" value="Dihydroorotate_DH_ele_sf"/>
</dbReference>
<keyword evidence="8 12" id="KW-0408">Iron</keyword>
<dbReference type="SUPFAM" id="SSF52343">
    <property type="entry name" value="Ferredoxin reductase-like, C-terminal NADP-linked domain"/>
    <property type="match status" value="1"/>
</dbReference>
<comment type="similarity">
    <text evidence="1">Belongs to the PyrK family.</text>
</comment>
<accession>E8R8P6</accession>
<feature type="binding site" evidence="11">
    <location>
        <begin position="63"/>
        <end position="65"/>
    </location>
    <ligand>
        <name>FAD</name>
        <dbReference type="ChEBI" id="CHEBI:57692"/>
    </ligand>
</feature>
<reference evidence="14 15" key="2">
    <citation type="journal article" date="2011" name="Stand. Genomic Sci.">
        <title>Complete genome sequence of Desulfurococcus mucosus type strain (O7/1).</title>
        <authorList>
            <person name="Wirth R."/>
            <person name="Chertkov O."/>
            <person name="Held B."/>
            <person name="Lapidus A."/>
            <person name="Nolan M."/>
            <person name="Lucas S."/>
            <person name="Hammon N."/>
            <person name="Deshpande S."/>
            <person name="Cheng J.F."/>
            <person name="Tapia R."/>
            <person name="Han C."/>
            <person name="Goodwin L."/>
            <person name="Pitluck S."/>
            <person name="Liolios K."/>
            <person name="Ioanna P."/>
            <person name="Ivanova N."/>
            <person name="Mavromatis K."/>
            <person name="Mikhailova N."/>
            <person name="Pati A."/>
            <person name="Chen A."/>
            <person name="Palaniappan K."/>
            <person name="Land M."/>
            <person name="Hauser L."/>
            <person name="Chang Y.J."/>
            <person name="Jeffries C.D."/>
            <person name="Bilek Y."/>
            <person name="Hader T."/>
            <person name="Rohde M."/>
            <person name="Spring S."/>
            <person name="Sikorski J."/>
            <person name="Goker M."/>
            <person name="Woyke T."/>
            <person name="Bristow J."/>
            <person name="Eisen J.A."/>
            <person name="Markowitz V."/>
            <person name="Hugenholtz P."/>
            <person name="Kyrpides N.C."/>
            <person name="Klenk H.P."/>
        </authorList>
    </citation>
    <scope>NUCLEOTIDE SEQUENCE [LARGE SCALE GENOMIC DNA]</scope>
    <source>
        <strain evidence="15">ATCC 35584 / DSM 2162 / JCM 9187 / O7/1</strain>
    </source>
</reference>
<dbReference type="GO" id="GO:0050660">
    <property type="term" value="F:flavin adenine dinucleotide binding"/>
    <property type="evidence" value="ECO:0007669"/>
    <property type="project" value="InterPro"/>
</dbReference>
<keyword evidence="9 12" id="KW-0411">Iron-sulfur</keyword>
<keyword evidence="4 12" id="KW-0001">2Fe-2S</keyword>
<evidence type="ECO:0000256" key="3">
    <source>
        <dbReference type="ARBA" id="ARBA00022630"/>
    </source>
</evidence>
<dbReference type="KEGG" id="dmu:Desmu_0563"/>
<feature type="binding site" evidence="12">
    <location>
        <position position="234"/>
    </location>
    <ligand>
        <name>[2Fe-2S] cluster</name>
        <dbReference type="ChEBI" id="CHEBI:190135"/>
    </ligand>
</feature>
<evidence type="ECO:0000256" key="1">
    <source>
        <dbReference type="ARBA" id="ARBA00006422"/>
    </source>
</evidence>
<dbReference type="EMBL" id="CP002363">
    <property type="protein sequence ID" value="ADV64872.1"/>
    <property type="molecule type" value="Genomic_DNA"/>
</dbReference>
<dbReference type="GO" id="GO:0006221">
    <property type="term" value="P:pyrimidine nucleotide biosynthetic process"/>
    <property type="evidence" value="ECO:0007669"/>
    <property type="project" value="InterPro"/>
</dbReference>
<evidence type="ECO:0000256" key="8">
    <source>
        <dbReference type="ARBA" id="ARBA00023004"/>
    </source>
</evidence>
<dbReference type="PANTHER" id="PTHR43513:SF3">
    <property type="entry name" value="DIHYDROOROTATE DEHYDROGENASE B (NAD(+)), ELECTRON TRANSFER SUBUNIT-RELATED"/>
    <property type="match status" value="1"/>
</dbReference>
<dbReference type="PIRSF" id="PIRSF006816">
    <property type="entry name" value="Cyc3_hyd_g"/>
    <property type="match status" value="1"/>
</dbReference>
<evidence type="ECO:0000256" key="9">
    <source>
        <dbReference type="ARBA" id="ARBA00023014"/>
    </source>
</evidence>
<dbReference type="AlphaFoldDB" id="E8R8P6"/>
<feature type="binding site" evidence="11">
    <location>
        <begin position="70"/>
        <end position="71"/>
    </location>
    <ligand>
        <name>FAD</name>
        <dbReference type="ChEBI" id="CHEBI:57692"/>
    </ligand>
</feature>
<dbReference type="InterPro" id="IPR012165">
    <property type="entry name" value="Cyt_c3_hydrogenase_gsu"/>
</dbReference>
<dbReference type="PROSITE" id="PS51384">
    <property type="entry name" value="FAD_FR"/>
    <property type="match status" value="1"/>
</dbReference>
<evidence type="ECO:0000256" key="6">
    <source>
        <dbReference type="ARBA" id="ARBA00022827"/>
    </source>
</evidence>
<keyword evidence="6 11" id="KW-0274">FAD</keyword>
<keyword evidence="3 11" id="KW-0285">Flavoprotein</keyword>
<dbReference type="InterPro" id="IPR050353">
    <property type="entry name" value="PyrK_electron_transfer"/>
</dbReference>
<keyword evidence="5 12" id="KW-0479">Metal-binding</keyword>
<comment type="cofactor">
    <cofactor evidence="12">
        <name>[2Fe-2S] cluster</name>
        <dbReference type="ChEBI" id="CHEBI:190135"/>
    </cofactor>
    <text evidence="12">Binds 1 [2Fe-2S] cluster per subunit.</text>
</comment>
<dbReference type="eggNOG" id="arCOG02199">
    <property type="taxonomic scope" value="Archaea"/>
</dbReference>
<evidence type="ECO:0000313" key="15">
    <source>
        <dbReference type="Proteomes" id="UP000001068"/>
    </source>
</evidence>
<dbReference type="OrthoDB" id="35401at2157"/>
<dbReference type="GeneID" id="10153256"/>
<dbReference type="InterPro" id="IPR019480">
    <property type="entry name" value="Dihydroorotate_DH_Fe-S-bd"/>
</dbReference>
<dbReference type="Pfam" id="PF10418">
    <property type="entry name" value="DHODB_Fe-S_bind"/>
    <property type="match status" value="1"/>
</dbReference>
<dbReference type="InterPro" id="IPR017938">
    <property type="entry name" value="Riboflavin_synthase-like_b-brl"/>
</dbReference>
<evidence type="ECO:0000256" key="10">
    <source>
        <dbReference type="ARBA" id="ARBA00034078"/>
    </source>
</evidence>
<dbReference type="SUPFAM" id="SSF63380">
    <property type="entry name" value="Riboflavin synthase domain-like"/>
    <property type="match status" value="1"/>
</dbReference>
<dbReference type="PANTHER" id="PTHR43513">
    <property type="entry name" value="DIHYDROOROTATE DEHYDROGENASE B (NAD(+)), ELECTRON TRANSFER SUBUNIT"/>
    <property type="match status" value="1"/>
</dbReference>
<comment type="cofactor">
    <cofactor evidence="11">
        <name>FAD</name>
        <dbReference type="ChEBI" id="CHEBI:57692"/>
    </cofactor>
    <text evidence="11">Binds 1 FAD per subunit.</text>
</comment>
<evidence type="ECO:0000256" key="4">
    <source>
        <dbReference type="ARBA" id="ARBA00022714"/>
    </source>
</evidence>
<dbReference type="HOGENOM" id="CLU_003827_1_1_2"/>
<protein>
    <submittedName>
        <fullName evidence="14">Dihydroorotate dehydrogenase, electron transfer subunit, iron-sulfur cluster binding domain protein</fullName>
    </submittedName>
</protein>
<evidence type="ECO:0000256" key="11">
    <source>
        <dbReference type="PIRSR" id="PIRSR006816-1"/>
    </source>
</evidence>
<feature type="binding site" evidence="12">
    <location>
        <position position="221"/>
    </location>
    <ligand>
        <name>[2Fe-2S] cluster</name>
        <dbReference type="ChEBI" id="CHEBI:190135"/>
    </ligand>
</feature>
<dbReference type="Proteomes" id="UP000001068">
    <property type="component" value="Chromosome"/>
</dbReference>
<dbReference type="GO" id="GO:0051537">
    <property type="term" value="F:2 iron, 2 sulfur cluster binding"/>
    <property type="evidence" value="ECO:0007669"/>
    <property type="project" value="UniProtKB-KW"/>
</dbReference>
<dbReference type="RefSeq" id="WP_013562094.1">
    <property type="nucleotide sequence ID" value="NC_014961.1"/>
</dbReference>
<dbReference type="GO" id="GO:0016491">
    <property type="term" value="F:oxidoreductase activity"/>
    <property type="evidence" value="ECO:0007669"/>
    <property type="project" value="InterPro"/>
</dbReference>
<evidence type="ECO:0000313" key="14">
    <source>
        <dbReference type="EMBL" id="ADV64872.1"/>
    </source>
</evidence>
<dbReference type="GO" id="GO:0046872">
    <property type="term" value="F:metal ion binding"/>
    <property type="evidence" value="ECO:0007669"/>
    <property type="project" value="UniProtKB-KW"/>
</dbReference>
<keyword evidence="2" id="KW-0813">Transport</keyword>
<keyword evidence="15" id="KW-1185">Reference proteome</keyword>
<evidence type="ECO:0000256" key="2">
    <source>
        <dbReference type="ARBA" id="ARBA00022448"/>
    </source>
</evidence>